<comment type="caution">
    <text evidence="1">The sequence shown here is derived from an EMBL/GenBank/DDBJ whole genome shotgun (WGS) entry which is preliminary data.</text>
</comment>
<protein>
    <submittedName>
        <fullName evidence="1">Uncharacterized protein</fullName>
    </submittedName>
</protein>
<dbReference type="Proteomes" id="UP000494216">
    <property type="component" value="Unassembled WGS sequence"/>
</dbReference>
<keyword evidence="2" id="KW-1185">Reference proteome</keyword>
<evidence type="ECO:0000313" key="1">
    <source>
        <dbReference type="EMBL" id="CAA9890151.1"/>
    </source>
</evidence>
<dbReference type="RefSeq" id="WP_174625113.1">
    <property type="nucleotide sequence ID" value="NZ_CADCXN010000046.1"/>
</dbReference>
<accession>A0A8S0WHX8</accession>
<evidence type="ECO:0000313" key="2">
    <source>
        <dbReference type="Proteomes" id="UP000494216"/>
    </source>
</evidence>
<proteinExistence type="predicted"/>
<organism evidence="1 2">
    <name type="scientific">Candidatus Methylobacter favarea</name>
    <dbReference type="NCBI Taxonomy" id="2707345"/>
    <lineage>
        <taxon>Bacteria</taxon>
        <taxon>Pseudomonadati</taxon>
        <taxon>Pseudomonadota</taxon>
        <taxon>Gammaproteobacteria</taxon>
        <taxon>Methylococcales</taxon>
        <taxon>Methylococcaceae</taxon>
        <taxon>Methylobacter</taxon>
    </lineage>
</organism>
<reference evidence="1 2" key="1">
    <citation type="submission" date="2020-02" db="EMBL/GenBank/DDBJ databases">
        <authorList>
            <person name="Hogendoorn C."/>
        </authorList>
    </citation>
    <scope>NUCLEOTIDE SEQUENCE [LARGE SCALE GENOMIC DNA]</scope>
    <source>
        <strain evidence="1">METHB21</strain>
    </source>
</reference>
<dbReference type="AlphaFoldDB" id="A0A8S0WHX8"/>
<dbReference type="EMBL" id="CADCXN010000046">
    <property type="protein sequence ID" value="CAA9890151.1"/>
    <property type="molecule type" value="Genomic_DNA"/>
</dbReference>
<gene>
    <name evidence="1" type="ORF">METHB2_190038</name>
</gene>
<sequence>MGNAQACVDFKSQSTTEIGVGVIVLTVLIYLQKGFNHLTFLLDNAKIHGKKMKANVPKERAEIAQQVTLPDFTFSFGLRRATRHSSMLLNILFTWYGETVYLNDLVL</sequence>
<name>A0A8S0WHX8_9GAMM</name>